<dbReference type="PANTHER" id="PTHR24281">
    <property type="entry name" value="STEROID 21-HYDROXYLASE-RELATED"/>
    <property type="match status" value="1"/>
</dbReference>
<evidence type="ECO:0000313" key="1">
    <source>
        <dbReference type="EMBL" id="GMN70557.1"/>
    </source>
</evidence>
<dbReference type="InterPro" id="IPR036396">
    <property type="entry name" value="Cyt_P450_sf"/>
</dbReference>
<dbReference type="GO" id="GO:0016705">
    <property type="term" value="F:oxidoreductase activity, acting on paired donors, with incorporation or reduction of molecular oxygen"/>
    <property type="evidence" value="ECO:0007669"/>
    <property type="project" value="InterPro"/>
</dbReference>
<proteinExistence type="predicted"/>
<dbReference type="Gene3D" id="1.10.630.10">
    <property type="entry name" value="Cytochrome P450"/>
    <property type="match status" value="1"/>
</dbReference>
<dbReference type="GO" id="GO:0005506">
    <property type="term" value="F:iron ion binding"/>
    <property type="evidence" value="ECO:0007669"/>
    <property type="project" value="InterPro"/>
</dbReference>
<dbReference type="GO" id="GO:0004497">
    <property type="term" value="F:monooxygenase activity"/>
    <property type="evidence" value="ECO:0007669"/>
    <property type="project" value="InterPro"/>
</dbReference>
<name>A0AA88E9G4_FICCA</name>
<protein>
    <recommendedName>
        <fullName evidence="3">Cytochrome P450</fullName>
    </recommendedName>
</protein>
<evidence type="ECO:0000313" key="2">
    <source>
        <dbReference type="Proteomes" id="UP001187192"/>
    </source>
</evidence>
<dbReference type="Proteomes" id="UP001187192">
    <property type="component" value="Unassembled WGS sequence"/>
</dbReference>
<reference evidence="1" key="1">
    <citation type="submission" date="2023-07" db="EMBL/GenBank/DDBJ databases">
        <title>draft genome sequence of fig (Ficus carica).</title>
        <authorList>
            <person name="Takahashi T."/>
            <person name="Nishimura K."/>
        </authorList>
    </citation>
    <scope>NUCLEOTIDE SEQUENCE</scope>
</reference>
<dbReference type="Pfam" id="PF00067">
    <property type="entry name" value="p450"/>
    <property type="match status" value="1"/>
</dbReference>
<comment type="caution">
    <text evidence="1">The sequence shown here is derived from an EMBL/GenBank/DDBJ whole genome shotgun (WGS) entry which is preliminary data.</text>
</comment>
<accession>A0AA88E9G4</accession>
<dbReference type="AlphaFoldDB" id="A0AA88E9G4"/>
<dbReference type="InterPro" id="IPR001128">
    <property type="entry name" value="Cyt_P450"/>
</dbReference>
<dbReference type="GO" id="GO:0020037">
    <property type="term" value="F:heme binding"/>
    <property type="evidence" value="ECO:0007669"/>
    <property type="project" value="InterPro"/>
</dbReference>
<gene>
    <name evidence="1" type="ORF">TIFTF001_039601</name>
</gene>
<dbReference type="EMBL" id="BTGU01001180">
    <property type="protein sequence ID" value="GMN70557.1"/>
    <property type="molecule type" value="Genomic_DNA"/>
</dbReference>
<sequence length="125" mass="14103">MLRNSPAHWWIHRVMKQLNTNIACFHLGNTHVIVVDSPEIAREFLKKHDAIFASRPETKAACILSRGYRTTAFGLGGEQWKKMRRILCNDPSSTDQFSSENGSFGLKFIFRPNACILPQPSESGA</sequence>
<keyword evidence="2" id="KW-1185">Reference proteome</keyword>
<evidence type="ECO:0008006" key="3">
    <source>
        <dbReference type="Google" id="ProtNLM"/>
    </source>
</evidence>
<dbReference type="SUPFAM" id="SSF48264">
    <property type="entry name" value="Cytochrome P450"/>
    <property type="match status" value="1"/>
</dbReference>
<organism evidence="1 2">
    <name type="scientific">Ficus carica</name>
    <name type="common">Common fig</name>
    <dbReference type="NCBI Taxonomy" id="3494"/>
    <lineage>
        <taxon>Eukaryota</taxon>
        <taxon>Viridiplantae</taxon>
        <taxon>Streptophyta</taxon>
        <taxon>Embryophyta</taxon>
        <taxon>Tracheophyta</taxon>
        <taxon>Spermatophyta</taxon>
        <taxon>Magnoliopsida</taxon>
        <taxon>eudicotyledons</taxon>
        <taxon>Gunneridae</taxon>
        <taxon>Pentapetalae</taxon>
        <taxon>rosids</taxon>
        <taxon>fabids</taxon>
        <taxon>Rosales</taxon>
        <taxon>Moraceae</taxon>
        <taxon>Ficeae</taxon>
        <taxon>Ficus</taxon>
    </lineage>
</organism>